<accession>A0A7W9CLH7</accession>
<dbReference type="Proteomes" id="UP000545037">
    <property type="component" value="Unassembled WGS sequence"/>
</dbReference>
<name>A0A7W9CLH7_9CAUL</name>
<organism evidence="2 3">
    <name type="scientific">Brevundimonas variabilis</name>
    <dbReference type="NCBI Taxonomy" id="74312"/>
    <lineage>
        <taxon>Bacteria</taxon>
        <taxon>Pseudomonadati</taxon>
        <taxon>Pseudomonadota</taxon>
        <taxon>Alphaproteobacteria</taxon>
        <taxon>Caulobacterales</taxon>
        <taxon>Caulobacteraceae</taxon>
        <taxon>Brevundimonas</taxon>
    </lineage>
</organism>
<evidence type="ECO:0000313" key="2">
    <source>
        <dbReference type="EMBL" id="MBB5747392.1"/>
    </source>
</evidence>
<reference evidence="2 3" key="1">
    <citation type="submission" date="2020-08" db="EMBL/GenBank/DDBJ databases">
        <title>Genomic Encyclopedia of Type Strains, Phase IV (KMG-IV): sequencing the most valuable type-strain genomes for metagenomic binning, comparative biology and taxonomic classification.</title>
        <authorList>
            <person name="Goeker M."/>
        </authorList>
    </citation>
    <scope>NUCLEOTIDE SEQUENCE [LARGE SCALE GENOMIC DNA]</scope>
    <source>
        <strain evidence="2 3">DSM 4737</strain>
    </source>
</reference>
<proteinExistence type="predicted"/>
<feature type="signal peptide" evidence="1">
    <location>
        <begin position="1"/>
        <end position="34"/>
    </location>
</feature>
<evidence type="ECO:0000313" key="3">
    <source>
        <dbReference type="Proteomes" id="UP000545037"/>
    </source>
</evidence>
<keyword evidence="3" id="KW-1185">Reference proteome</keyword>
<evidence type="ECO:0000256" key="1">
    <source>
        <dbReference type="SAM" id="SignalP"/>
    </source>
</evidence>
<keyword evidence="1" id="KW-0732">Signal</keyword>
<dbReference type="InterPro" id="IPR019619">
    <property type="entry name" value="DUF2490"/>
</dbReference>
<gene>
    <name evidence="2" type="ORF">GGR13_003013</name>
</gene>
<protein>
    <recommendedName>
        <fullName evidence="4">DUF2490 domain-containing protein</fullName>
    </recommendedName>
</protein>
<comment type="caution">
    <text evidence="2">The sequence shown here is derived from an EMBL/GenBank/DDBJ whole genome shotgun (WGS) entry which is preliminary data.</text>
</comment>
<sequence length="238" mass="26307">MTRLPPASRRPRRTARLPTAGACLCLTAAASAAAAQDDTQSWNAVFASGPVSENSRLLVWFDGHARFRDDASNLDTTILRPGIGWRASPRLDLWAGYALVSTRRPGPDVEEHRIWQQATYPVVTIAGGRLTGRTRIEQRFRVGGDDTGWRLRQFLRWSRPIEGGPVSVVLSNETFVGLNDTDWGQGDGFDQNRAFAGLAWQAAPGLRVEGGYMNQQIKGNARPDRSNDNLVLSVFRTF</sequence>
<evidence type="ECO:0008006" key="4">
    <source>
        <dbReference type="Google" id="ProtNLM"/>
    </source>
</evidence>
<feature type="chain" id="PRO_5031240013" description="DUF2490 domain-containing protein" evidence="1">
    <location>
        <begin position="35"/>
        <end position="238"/>
    </location>
</feature>
<dbReference type="AlphaFoldDB" id="A0A7W9CLH7"/>
<dbReference type="EMBL" id="JACHOR010000005">
    <property type="protein sequence ID" value="MBB5747392.1"/>
    <property type="molecule type" value="Genomic_DNA"/>
</dbReference>
<dbReference type="Pfam" id="PF10677">
    <property type="entry name" value="DUF2490"/>
    <property type="match status" value="1"/>
</dbReference>
<dbReference type="RefSeq" id="WP_183214368.1">
    <property type="nucleotide sequence ID" value="NZ_JACHOR010000005.1"/>
</dbReference>